<proteinExistence type="predicted"/>
<protein>
    <submittedName>
        <fullName evidence="1">Uncharacterized protein</fullName>
    </submittedName>
</protein>
<reference evidence="1 2" key="1">
    <citation type="submission" date="2019-04" db="EMBL/GenBank/DDBJ databases">
        <title>Genome sequencing of Clostridium botulinum Groups I-IV and Clostridium butyricum.</title>
        <authorList>
            <person name="Brunt J."/>
            <person name="Van Vliet A.H.M."/>
            <person name="Stringer S.C."/>
            <person name="Carter A.T."/>
            <person name="Peck M.W."/>
        </authorList>
    </citation>
    <scope>NUCLEOTIDE SEQUENCE [LARGE SCALE GENOMIC DNA]</scope>
    <source>
        <strain evidence="1 2">CB-K-33E</strain>
    </source>
</reference>
<sequence>MNLKTNKKIVNSVIENEFLHISEFKEYEDLKENKELVNIDNERDKIYEKLFEVAPGHNELIDDLQSAECNYWCMVARYYFKMGVIAGTTNLSFLKDTGIIEYI</sequence>
<dbReference type="EMBL" id="SWVK01000011">
    <property type="protein sequence ID" value="NFN35290.1"/>
    <property type="molecule type" value="Genomic_DNA"/>
</dbReference>
<comment type="caution">
    <text evidence="1">The sequence shown here is derived from an EMBL/GenBank/DDBJ whole genome shotgun (WGS) entry which is preliminary data.</text>
</comment>
<organism evidence="1 2">
    <name type="scientific">Clostridium botulinum</name>
    <dbReference type="NCBI Taxonomy" id="1491"/>
    <lineage>
        <taxon>Bacteria</taxon>
        <taxon>Bacillati</taxon>
        <taxon>Bacillota</taxon>
        <taxon>Clostridia</taxon>
        <taxon>Eubacteriales</taxon>
        <taxon>Clostridiaceae</taxon>
        <taxon>Clostridium</taxon>
    </lineage>
</organism>
<evidence type="ECO:0000313" key="1">
    <source>
        <dbReference type="EMBL" id="NFN35290.1"/>
    </source>
</evidence>
<dbReference type="Proteomes" id="UP000473681">
    <property type="component" value="Unassembled WGS sequence"/>
</dbReference>
<evidence type="ECO:0000313" key="2">
    <source>
        <dbReference type="Proteomes" id="UP000473681"/>
    </source>
</evidence>
<accession>A0A846JQ38</accession>
<name>A0A846JQ38_CLOBO</name>
<dbReference type="AlphaFoldDB" id="A0A846JQ38"/>
<gene>
    <name evidence="1" type="ORF">FDB51_09125</name>
</gene>